<comment type="subcellular location">
    <subcellularLocation>
        <location evidence="1">Cell membrane</location>
        <topology evidence="1">Multi-pass membrane protein</topology>
    </subcellularLocation>
</comment>
<reference evidence="10 11" key="1">
    <citation type="journal article" date="2014" name="Int. J. Syst. Evol. Microbiol.">
        <title>Fulvimonas yonginensis sp. nov., isolated from greenhouse soil, and emended description of the genus Fulvimonas.</title>
        <authorList>
            <person name="Ahn J.H."/>
            <person name="Kim S.J."/>
            <person name="Weon H.Y."/>
            <person name="Hong S.B."/>
            <person name="Seok S.J."/>
            <person name="Kwon S.W."/>
        </authorList>
    </citation>
    <scope>NUCLEOTIDE SEQUENCE [LARGE SCALE GENOMIC DNA]</scope>
    <source>
        <strain evidence="10 11">KACC 16952</strain>
    </source>
</reference>
<proteinExistence type="predicted"/>
<dbReference type="PANTHER" id="PTHR33908">
    <property type="entry name" value="MANNOSYLTRANSFERASE YKCB-RELATED"/>
    <property type="match status" value="1"/>
</dbReference>
<dbReference type="InterPro" id="IPR038731">
    <property type="entry name" value="RgtA/B/C-like"/>
</dbReference>
<keyword evidence="6 8" id="KW-1133">Transmembrane helix</keyword>
<evidence type="ECO:0000313" key="10">
    <source>
        <dbReference type="EMBL" id="MEI7035871.1"/>
    </source>
</evidence>
<feature type="domain" description="Glycosyltransferase RgtA/B/C/D-like" evidence="9">
    <location>
        <begin position="61"/>
        <end position="224"/>
    </location>
</feature>
<evidence type="ECO:0000259" key="9">
    <source>
        <dbReference type="Pfam" id="PF13231"/>
    </source>
</evidence>
<dbReference type="EMBL" id="JBBBNY010000002">
    <property type="protein sequence ID" value="MEI7035871.1"/>
    <property type="molecule type" value="Genomic_DNA"/>
</dbReference>
<evidence type="ECO:0000256" key="6">
    <source>
        <dbReference type="ARBA" id="ARBA00022989"/>
    </source>
</evidence>
<keyword evidence="4 10" id="KW-0808">Transferase</keyword>
<feature type="transmembrane region" description="Helical" evidence="8">
    <location>
        <begin position="391"/>
        <end position="411"/>
    </location>
</feature>
<evidence type="ECO:0000256" key="8">
    <source>
        <dbReference type="SAM" id="Phobius"/>
    </source>
</evidence>
<feature type="transmembrane region" description="Helical" evidence="8">
    <location>
        <begin position="173"/>
        <end position="194"/>
    </location>
</feature>
<keyword evidence="5 8" id="KW-0812">Transmembrane</keyword>
<feature type="transmembrane region" description="Helical" evidence="8">
    <location>
        <begin position="367"/>
        <end position="384"/>
    </location>
</feature>
<feature type="transmembrane region" description="Helical" evidence="8">
    <location>
        <begin position="339"/>
        <end position="361"/>
    </location>
</feature>
<evidence type="ECO:0000256" key="7">
    <source>
        <dbReference type="ARBA" id="ARBA00023136"/>
    </source>
</evidence>
<feature type="transmembrane region" description="Helical" evidence="8">
    <location>
        <begin position="102"/>
        <end position="121"/>
    </location>
</feature>
<dbReference type="GO" id="GO:0016757">
    <property type="term" value="F:glycosyltransferase activity"/>
    <property type="evidence" value="ECO:0007669"/>
    <property type="project" value="UniProtKB-KW"/>
</dbReference>
<gene>
    <name evidence="10" type="ORF">WAT24_03755</name>
</gene>
<evidence type="ECO:0000313" key="11">
    <source>
        <dbReference type="Proteomes" id="UP001381174"/>
    </source>
</evidence>
<evidence type="ECO:0000256" key="5">
    <source>
        <dbReference type="ARBA" id="ARBA00022692"/>
    </source>
</evidence>
<evidence type="ECO:0000256" key="1">
    <source>
        <dbReference type="ARBA" id="ARBA00004651"/>
    </source>
</evidence>
<organism evidence="10 11">
    <name type="scientific">Fulvimonas yonginensis</name>
    <dbReference type="NCBI Taxonomy" id="1495200"/>
    <lineage>
        <taxon>Bacteria</taxon>
        <taxon>Pseudomonadati</taxon>
        <taxon>Pseudomonadota</taxon>
        <taxon>Gammaproteobacteria</taxon>
        <taxon>Lysobacterales</taxon>
        <taxon>Rhodanobacteraceae</taxon>
        <taxon>Fulvimonas</taxon>
    </lineage>
</organism>
<protein>
    <submittedName>
        <fullName evidence="10">Glycosyltransferase family 39 protein</fullName>
        <ecNumber evidence="10">2.4.-.-</ecNumber>
    </submittedName>
</protein>
<dbReference type="EC" id="2.4.-.-" evidence="10"/>
<dbReference type="PANTHER" id="PTHR33908:SF3">
    <property type="entry name" value="UNDECAPRENYL PHOSPHATE-ALPHA-4-AMINO-4-DEOXY-L-ARABINOSE ARABINOSYL TRANSFERASE"/>
    <property type="match status" value="1"/>
</dbReference>
<accession>A0ABU8J8J0</accession>
<feature type="transmembrane region" description="Helical" evidence="8">
    <location>
        <begin position="206"/>
        <end position="225"/>
    </location>
</feature>
<keyword evidence="7 8" id="KW-0472">Membrane</keyword>
<dbReference type="InterPro" id="IPR050297">
    <property type="entry name" value="LipidA_mod_glycosyltrf_83"/>
</dbReference>
<keyword evidence="3 10" id="KW-0328">Glycosyltransferase</keyword>
<dbReference type="RefSeq" id="WP_336806495.1">
    <property type="nucleotide sequence ID" value="NZ_JBBBNY010000002.1"/>
</dbReference>
<keyword evidence="2" id="KW-1003">Cell membrane</keyword>
<feature type="transmembrane region" description="Helical" evidence="8">
    <location>
        <begin position="65"/>
        <end position="82"/>
    </location>
</feature>
<evidence type="ECO:0000256" key="4">
    <source>
        <dbReference type="ARBA" id="ARBA00022679"/>
    </source>
</evidence>
<dbReference type="Proteomes" id="UP001381174">
    <property type="component" value="Unassembled WGS sequence"/>
</dbReference>
<evidence type="ECO:0000256" key="2">
    <source>
        <dbReference type="ARBA" id="ARBA00022475"/>
    </source>
</evidence>
<comment type="caution">
    <text evidence="10">The sequence shown here is derived from an EMBL/GenBank/DDBJ whole genome shotgun (WGS) entry which is preliminary data.</text>
</comment>
<keyword evidence="11" id="KW-1185">Reference proteome</keyword>
<sequence length="527" mass="55563">MERRSATRALLWSGVAVALLLPALVLPPVPIDETRYLAVAWNMHLRGDWLVPWLDGAPYPDKPPLLFWLINLAWDIAGVHAWSARVLEVLLGLATLPLLRRLALALGADAAAAGLAAWLWLGCLGFAGFAGALMFDVLLCACTLLAWLGTAWLVCGRRGPGAGLLGLGLGLGILAKGPVSLLVGGLPALLAPWWAPAARRSPGRHYLATTVALAGAALLALAWAIPAARRGGPAYGDAIFLTQTAGRVAESFAHDRGPAWYLPIVPLLLLPWTVGLGRGARRPAPAYDRLDRFALAASVPAFLAFCLISGKQPHYLLPLLPALAPAAAARLADGRWRVVGWRVGVPLVAIALAFLLALLRLVPQAPAWAYAGLVGAVLPGLPLLMHRTQPVGVPVAAVATLLVAALAKLALVQGLGPSYSVERAATRIAAAQRAGIPLLQAGRQNGLYTFAGRLTAAIPTAENAAQVAAWARAHPDGWVISNYQDFDYPAPPLYRQPFMGRHLTIWRAGDIAGQAPAAHEAPSARLR</sequence>
<feature type="transmembrane region" description="Helical" evidence="8">
    <location>
        <begin position="133"/>
        <end position="153"/>
    </location>
</feature>
<evidence type="ECO:0000256" key="3">
    <source>
        <dbReference type="ARBA" id="ARBA00022676"/>
    </source>
</evidence>
<dbReference type="Pfam" id="PF13231">
    <property type="entry name" value="PMT_2"/>
    <property type="match status" value="1"/>
</dbReference>
<name>A0ABU8J8J0_9GAMM</name>